<evidence type="ECO:0000313" key="12">
    <source>
        <dbReference type="EMBL" id="KIN07842.1"/>
    </source>
</evidence>
<dbReference type="HOGENOM" id="CLU_007607_0_1_1"/>
<dbReference type="EMBL" id="KN832870">
    <property type="protein sequence ID" value="KIN07842.1"/>
    <property type="molecule type" value="Genomic_DNA"/>
</dbReference>
<dbReference type="AlphaFoldDB" id="A0A0C3I068"/>
<dbReference type="GO" id="GO:0045944">
    <property type="term" value="P:positive regulation of transcription by RNA polymerase II"/>
    <property type="evidence" value="ECO:0007669"/>
    <property type="project" value="TreeGrafter"/>
</dbReference>
<dbReference type="STRING" id="913774.A0A0C3I068"/>
<feature type="non-terminal residue" evidence="12">
    <location>
        <position position="1"/>
    </location>
</feature>
<dbReference type="Pfam" id="PF00172">
    <property type="entry name" value="Zn_clus"/>
    <property type="match status" value="1"/>
</dbReference>
<organism evidence="12 13">
    <name type="scientific">Oidiodendron maius (strain Zn)</name>
    <dbReference type="NCBI Taxonomy" id="913774"/>
    <lineage>
        <taxon>Eukaryota</taxon>
        <taxon>Fungi</taxon>
        <taxon>Dikarya</taxon>
        <taxon>Ascomycota</taxon>
        <taxon>Pezizomycotina</taxon>
        <taxon>Leotiomycetes</taxon>
        <taxon>Leotiomycetes incertae sedis</taxon>
        <taxon>Myxotrichaceae</taxon>
        <taxon>Oidiodendron</taxon>
    </lineage>
</organism>
<evidence type="ECO:0000256" key="1">
    <source>
        <dbReference type="ARBA" id="ARBA00004123"/>
    </source>
</evidence>
<dbReference type="GO" id="GO:0008270">
    <property type="term" value="F:zinc ion binding"/>
    <property type="evidence" value="ECO:0007669"/>
    <property type="project" value="InterPro"/>
</dbReference>
<evidence type="ECO:0000256" key="6">
    <source>
        <dbReference type="ARBA" id="ARBA00023125"/>
    </source>
</evidence>
<dbReference type="Pfam" id="PF04082">
    <property type="entry name" value="Fungal_trans"/>
    <property type="match status" value="1"/>
</dbReference>
<dbReference type="GO" id="GO:0006351">
    <property type="term" value="P:DNA-templated transcription"/>
    <property type="evidence" value="ECO:0007669"/>
    <property type="project" value="InterPro"/>
</dbReference>
<dbReference type="GO" id="GO:0003677">
    <property type="term" value="F:DNA binding"/>
    <property type="evidence" value="ECO:0007669"/>
    <property type="project" value="UniProtKB-KW"/>
</dbReference>
<feature type="domain" description="Zn(2)-C6 fungal-type" evidence="11">
    <location>
        <begin position="13"/>
        <end position="43"/>
    </location>
</feature>
<keyword evidence="2" id="KW-0479">Metal-binding</keyword>
<dbReference type="InterPro" id="IPR007219">
    <property type="entry name" value="XnlR_reg_dom"/>
</dbReference>
<keyword evidence="7" id="KW-0010">Activator</keyword>
<dbReference type="InterPro" id="IPR001138">
    <property type="entry name" value="Zn2Cys6_DnaBD"/>
</dbReference>
<keyword evidence="9" id="KW-0539">Nucleus</keyword>
<dbReference type="Gene3D" id="4.10.240.10">
    <property type="entry name" value="Zn(2)-C6 fungal-type DNA-binding domain"/>
    <property type="match status" value="1"/>
</dbReference>
<dbReference type="FunFam" id="4.10.240.10:FF:000005">
    <property type="entry name" value="Quinic acid utilization activator"/>
    <property type="match status" value="1"/>
</dbReference>
<evidence type="ECO:0000256" key="9">
    <source>
        <dbReference type="ARBA" id="ARBA00023242"/>
    </source>
</evidence>
<dbReference type="CDD" id="cd00067">
    <property type="entry name" value="GAL4"/>
    <property type="match status" value="1"/>
</dbReference>
<dbReference type="OrthoDB" id="3364175at2759"/>
<dbReference type="GO" id="GO:0000981">
    <property type="term" value="F:DNA-binding transcription factor activity, RNA polymerase II-specific"/>
    <property type="evidence" value="ECO:0007669"/>
    <property type="project" value="InterPro"/>
</dbReference>
<dbReference type="PANTHER" id="PTHR47655:SF2">
    <property type="entry name" value="QUINIC ACID UTILIZATION ACTIVATOR"/>
    <property type="match status" value="1"/>
</dbReference>
<evidence type="ECO:0000256" key="8">
    <source>
        <dbReference type="ARBA" id="ARBA00023163"/>
    </source>
</evidence>
<dbReference type="PANTHER" id="PTHR47655">
    <property type="entry name" value="QUINIC ACID UTILIZATION ACTIVATOR"/>
    <property type="match status" value="1"/>
</dbReference>
<dbReference type="InParanoid" id="A0A0C3I068"/>
<comment type="subcellular location">
    <subcellularLocation>
        <location evidence="1">Nucleus</location>
    </subcellularLocation>
</comment>
<dbReference type="GO" id="GO:0005634">
    <property type="term" value="C:nucleus"/>
    <property type="evidence" value="ECO:0007669"/>
    <property type="project" value="UniProtKB-SubCell"/>
</dbReference>
<protein>
    <recommendedName>
        <fullName evidence="11">Zn(2)-C6 fungal-type domain-containing protein</fullName>
    </recommendedName>
</protein>
<keyword evidence="6" id="KW-0238">DNA-binding</keyword>
<sequence>KSKQGPRKRVSQACDRCRSRKDKCDGRKPSCSTCTTHGRVCSYDTNVKKRGLPEGYVRGLEKLWGLAIRDVRSIEENVLLVITGENRDDAFLTDWNDEGHSDNLVEVWRKSKISKELERLLSSTEQQTPENRKRKHTDSNTRPETRSWLPANHINNQDPREPARSSFIDQKPDIYPKDSSLERAELPHTYESRNESLGGEERMLNSPYQYGLSSKRRAVSVDCLELPSEAWHLINVFSSYTHPWLPIIERQDLLRSTYQYLRKPDDFSITGAGSGNHAVLWAVIAYAKFQHRAINNIPHAQGPVAAVVWTAERMYDHARLLIPDEEGVFELGHVQALLVLALANIGNGHLSRAWLLVGQAVRIAIDMGLGRPSDDILMALKSPSRTRHVFLGCFILDTIIATRLGYRPHLRVEDVEQVGPVEEEGLDEWDPWPDCLAVCRNTPASRPASILSTFNRFVKLMQVLNEATCVSDSPQRVQSVKGLVDKLYVWSQAQPSPLNFDSNSMDSKQDMAPLPHHYNLQIAYYNTLSTLQLISDSQDKESANVEFSTQSARQIAELLIQHSSNFGLLIIPPTFEYFVKTAYDVIRHVQRNMEETDISIANWKHSLDIYLDMMEPAWPIFETFKNSISYQTPAAGRRESQVAYELISGTNNVSDTPPTASTPNSLAGSQTLNHQVSRYQLEASTSNVPQQARTMLSPVVDRSQVFNPAAADLFATSNYSGTQSIFN</sequence>
<keyword evidence="13" id="KW-1185">Reference proteome</keyword>
<dbReference type="InterPro" id="IPR052783">
    <property type="entry name" value="Metabolic/Drug-Res_Regulator"/>
</dbReference>
<accession>A0A0C3I068</accession>
<evidence type="ECO:0000256" key="4">
    <source>
        <dbReference type="ARBA" id="ARBA00022911"/>
    </source>
</evidence>
<dbReference type="SUPFAM" id="SSF57701">
    <property type="entry name" value="Zn2/Cys6 DNA-binding domain"/>
    <property type="match status" value="1"/>
</dbReference>
<dbReference type="PROSITE" id="PS50048">
    <property type="entry name" value="ZN2_CY6_FUNGAL_2"/>
    <property type="match status" value="1"/>
</dbReference>
<dbReference type="PROSITE" id="PS00463">
    <property type="entry name" value="ZN2_CY6_FUNGAL_1"/>
    <property type="match status" value="1"/>
</dbReference>
<evidence type="ECO:0000313" key="13">
    <source>
        <dbReference type="Proteomes" id="UP000054321"/>
    </source>
</evidence>
<evidence type="ECO:0000259" key="11">
    <source>
        <dbReference type="PROSITE" id="PS50048"/>
    </source>
</evidence>
<proteinExistence type="predicted"/>
<dbReference type="Proteomes" id="UP000054321">
    <property type="component" value="Unassembled WGS sequence"/>
</dbReference>
<reference evidence="12 13" key="1">
    <citation type="submission" date="2014-04" db="EMBL/GenBank/DDBJ databases">
        <authorList>
            <consortium name="DOE Joint Genome Institute"/>
            <person name="Kuo A."/>
            <person name="Martino E."/>
            <person name="Perotto S."/>
            <person name="Kohler A."/>
            <person name="Nagy L.G."/>
            <person name="Floudas D."/>
            <person name="Copeland A."/>
            <person name="Barry K.W."/>
            <person name="Cichocki N."/>
            <person name="Veneault-Fourrey C."/>
            <person name="LaButti K."/>
            <person name="Lindquist E.A."/>
            <person name="Lipzen A."/>
            <person name="Lundell T."/>
            <person name="Morin E."/>
            <person name="Murat C."/>
            <person name="Sun H."/>
            <person name="Tunlid A."/>
            <person name="Henrissat B."/>
            <person name="Grigoriev I.V."/>
            <person name="Hibbett D.S."/>
            <person name="Martin F."/>
            <person name="Nordberg H.P."/>
            <person name="Cantor M.N."/>
            <person name="Hua S.X."/>
        </authorList>
    </citation>
    <scope>NUCLEOTIDE SEQUENCE [LARGE SCALE GENOMIC DNA]</scope>
    <source>
        <strain evidence="12 13">Zn</strain>
    </source>
</reference>
<keyword evidence="4" id="KW-0672">Quinate metabolism</keyword>
<evidence type="ECO:0000256" key="2">
    <source>
        <dbReference type="ARBA" id="ARBA00022723"/>
    </source>
</evidence>
<dbReference type="SMART" id="SM00066">
    <property type="entry name" value="GAL4"/>
    <property type="match status" value="1"/>
</dbReference>
<keyword evidence="5" id="KW-0805">Transcription regulation</keyword>
<feature type="compositionally biased region" description="Basic and acidic residues" evidence="10">
    <location>
        <begin position="170"/>
        <end position="198"/>
    </location>
</feature>
<evidence type="ECO:0000256" key="10">
    <source>
        <dbReference type="SAM" id="MobiDB-lite"/>
    </source>
</evidence>
<name>A0A0C3I068_OIDMZ</name>
<evidence type="ECO:0000256" key="5">
    <source>
        <dbReference type="ARBA" id="ARBA00023015"/>
    </source>
</evidence>
<feature type="region of interest" description="Disordered" evidence="10">
    <location>
        <begin position="119"/>
        <end position="198"/>
    </location>
</feature>
<keyword evidence="8" id="KW-0804">Transcription</keyword>
<keyword evidence="3" id="KW-0862">Zinc</keyword>
<feature type="non-terminal residue" evidence="12">
    <location>
        <position position="727"/>
    </location>
</feature>
<dbReference type="SMART" id="SM00906">
    <property type="entry name" value="Fungal_trans"/>
    <property type="match status" value="1"/>
</dbReference>
<dbReference type="CDD" id="cd12148">
    <property type="entry name" value="fungal_TF_MHR"/>
    <property type="match status" value="1"/>
</dbReference>
<reference evidence="13" key="2">
    <citation type="submission" date="2015-01" db="EMBL/GenBank/DDBJ databases">
        <title>Evolutionary Origins and Diversification of the Mycorrhizal Mutualists.</title>
        <authorList>
            <consortium name="DOE Joint Genome Institute"/>
            <consortium name="Mycorrhizal Genomics Consortium"/>
            <person name="Kohler A."/>
            <person name="Kuo A."/>
            <person name="Nagy L.G."/>
            <person name="Floudas D."/>
            <person name="Copeland A."/>
            <person name="Barry K.W."/>
            <person name="Cichocki N."/>
            <person name="Veneault-Fourrey C."/>
            <person name="LaButti K."/>
            <person name="Lindquist E.A."/>
            <person name="Lipzen A."/>
            <person name="Lundell T."/>
            <person name="Morin E."/>
            <person name="Murat C."/>
            <person name="Riley R."/>
            <person name="Ohm R."/>
            <person name="Sun H."/>
            <person name="Tunlid A."/>
            <person name="Henrissat B."/>
            <person name="Grigoriev I.V."/>
            <person name="Hibbett D.S."/>
            <person name="Martin F."/>
        </authorList>
    </citation>
    <scope>NUCLEOTIDE SEQUENCE [LARGE SCALE GENOMIC DNA]</scope>
    <source>
        <strain evidence="13">Zn</strain>
    </source>
</reference>
<gene>
    <name evidence="12" type="ORF">OIDMADRAFT_87921</name>
</gene>
<evidence type="ECO:0000256" key="7">
    <source>
        <dbReference type="ARBA" id="ARBA00023159"/>
    </source>
</evidence>
<dbReference type="InterPro" id="IPR036864">
    <property type="entry name" value="Zn2-C6_fun-type_DNA-bd_sf"/>
</dbReference>
<evidence type="ECO:0000256" key="3">
    <source>
        <dbReference type="ARBA" id="ARBA00022833"/>
    </source>
</evidence>